<dbReference type="RefSeq" id="WP_092750108.1">
    <property type="nucleotide sequence ID" value="NZ_FMYL01000016.1"/>
</dbReference>
<accession>A0A1G6KD08</accession>
<keyword evidence="2" id="KW-1185">Reference proteome</keyword>
<dbReference type="STRING" id="1219383.SAMN05421733_11617"/>
<dbReference type="OrthoDB" id="6685218at2"/>
<sequence>MDIPYNPIKAIQDAWVKILLDFRAWYFPETKQTQEWKFRAVNQAIRSCQSRLIDDAEAMLVAFRKNINTPEQKQGETAAMPVLLTAIAAVDMPPDIGQLLGVPYSIDVMIDDQIAKMRVNPTTVRAQIAFFATNPHDARSIASQFCTYLNDDAKRKIDVSFQVGKQTSKPFKFVVFDNSLMPSAIPSEAVNLSVFTVDVHLSGFVPQVFGLGLSGEHCVNHGFDAQGIPICAVDDDSDKVVIQADQFDVRHSRVKADRETGSITVETIKDRK</sequence>
<dbReference type="EMBL" id="FMYL01000016">
    <property type="protein sequence ID" value="SDC28834.1"/>
    <property type="molecule type" value="Genomic_DNA"/>
</dbReference>
<dbReference type="AlphaFoldDB" id="A0A1G6KD08"/>
<name>A0A1G6KD08_9GAMM</name>
<proteinExistence type="predicted"/>
<reference evidence="2" key="1">
    <citation type="submission" date="2016-09" db="EMBL/GenBank/DDBJ databases">
        <authorList>
            <person name="Varghese N."/>
            <person name="Submissions S."/>
        </authorList>
    </citation>
    <scope>NUCLEOTIDE SEQUENCE [LARGE SCALE GENOMIC DNA]</scope>
    <source>
        <strain evidence="2">ANC 4422</strain>
    </source>
</reference>
<gene>
    <name evidence="1" type="ORF">SAMN05421733_11617</name>
</gene>
<dbReference type="Proteomes" id="UP000242501">
    <property type="component" value="Unassembled WGS sequence"/>
</dbReference>
<organism evidence="1 2">
    <name type="scientific">Acinetobacter boissieri</name>
    <dbReference type="NCBI Taxonomy" id="1219383"/>
    <lineage>
        <taxon>Bacteria</taxon>
        <taxon>Pseudomonadati</taxon>
        <taxon>Pseudomonadota</taxon>
        <taxon>Gammaproteobacteria</taxon>
        <taxon>Moraxellales</taxon>
        <taxon>Moraxellaceae</taxon>
        <taxon>Acinetobacter</taxon>
    </lineage>
</organism>
<evidence type="ECO:0000313" key="1">
    <source>
        <dbReference type="EMBL" id="SDC28834.1"/>
    </source>
</evidence>
<protein>
    <submittedName>
        <fullName evidence="1">Uncharacterized protein</fullName>
    </submittedName>
</protein>
<evidence type="ECO:0000313" key="2">
    <source>
        <dbReference type="Proteomes" id="UP000242501"/>
    </source>
</evidence>